<dbReference type="Proteomes" id="UP000324065">
    <property type="component" value="Unassembled WGS sequence"/>
</dbReference>
<dbReference type="SUPFAM" id="SSF53254">
    <property type="entry name" value="Phosphoglycerate mutase-like"/>
    <property type="match status" value="1"/>
</dbReference>
<dbReference type="InterPro" id="IPR029033">
    <property type="entry name" value="His_PPase_superfam"/>
</dbReference>
<evidence type="ECO:0000313" key="1">
    <source>
        <dbReference type="EMBL" id="KAA5605557.1"/>
    </source>
</evidence>
<accession>A0A5M6IC67</accession>
<dbReference type="PANTHER" id="PTHR47623">
    <property type="entry name" value="OS09G0287300 PROTEIN"/>
    <property type="match status" value="1"/>
</dbReference>
<name>A0A5M6IC67_9PROT</name>
<dbReference type="EMBL" id="VWPJ01000008">
    <property type="protein sequence ID" value="KAA5605557.1"/>
    <property type="molecule type" value="Genomic_DNA"/>
</dbReference>
<gene>
    <name evidence="1" type="ORF">F1188_09960</name>
</gene>
<dbReference type="InterPro" id="IPR013078">
    <property type="entry name" value="His_Pase_superF_clade-1"/>
</dbReference>
<comment type="caution">
    <text evidence="1">The sequence shown here is derived from an EMBL/GenBank/DDBJ whole genome shotgun (WGS) entry which is preliminary data.</text>
</comment>
<dbReference type="CDD" id="cd07067">
    <property type="entry name" value="HP_PGM_like"/>
    <property type="match status" value="1"/>
</dbReference>
<protein>
    <submittedName>
        <fullName evidence="1">Histidine phosphatase family protein</fullName>
    </submittedName>
</protein>
<dbReference type="SMART" id="SM00855">
    <property type="entry name" value="PGAM"/>
    <property type="match status" value="1"/>
</dbReference>
<dbReference type="Gene3D" id="3.40.50.1240">
    <property type="entry name" value="Phosphoglycerate mutase-like"/>
    <property type="match status" value="1"/>
</dbReference>
<dbReference type="AlphaFoldDB" id="A0A5M6IC67"/>
<evidence type="ECO:0000313" key="2">
    <source>
        <dbReference type="Proteomes" id="UP000324065"/>
    </source>
</evidence>
<dbReference type="OrthoDB" id="9810154at2"/>
<sequence length="206" mass="22191">MTIRSRPLRCPCLLLGGARHRTPTGGRTMRRLYLLRHAKSSWDAPNLEDHDRPLAPRGQRAGRAMAAVVRHLAPRPDLVLCSTAARARETLDLVRGSLGAGVPVRIEGALYAFDPHAVRRCLAQVDDAAGSVLVVGHNPALECLAAELAPEDTGDPARRLRRKFPTAALATLDVPAARWQDLTGPHASARIVAFTRPADVESMSAA</sequence>
<dbReference type="Pfam" id="PF00300">
    <property type="entry name" value="His_Phos_1"/>
    <property type="match status" value="1"/>
</dbReference>
<proteinExistence type="predicted"/>
<reference evidence="1 2" key="1">
    <citation type="submission" date="2019-09" db="EMBL/GenBank/DDBJ databases">
        <title>Genome sequence of Roseospira marina, one of the more divergent members of the non-sulfur purple photosynthetic bacterial family, the Rhodospirillaceae.</title>
        <authorList>
            <person name="Meyer T."/>
            <person name="Kyndt J."/>
        </authorList>
    </citation>
    <scope>NUCLEOTIDE SEQUENCE [LARGE SCALE GENOMIC DNA]</scope>
    <source>
        <strain evidence="1 2">DSM 15113</strain>
    </source>
</reference>
<organism evidence="1 2">
    <name type="scientific">Roseospira marina</name>
    <dbReference type="NCBI Taxonomy" id="140057"/>
    <lineage>
        <taxon>Bacteria</taxon>
        <taxon>Pseudomonadati</taxon>
        <taxon>Pseudomonadota</taxon>
        <taxon>Alphaproteobacteria</taxon>
        <taxon>Rhodospirillales</taxon>
        <taxon>Rhodospirillaceae</taxon>
        <taxon>Roseospira</taxon>
    </lineage>
</organism>
<keyword evidence="2" id="KW-1185">Reference proteome</keyword>
<dbReference type="PANTHER" id="PTHR47623:SF1">
    <property type="entry name" value="OS09G0287300 PROTEIN"/>
    <property type="match status" value="1"/>
</dbReference>